<keyword evidence="1" id="KW-0539">Nucleus</keyword>
<dbReference type="InterPro" id="IPR009071">
    <property type="entry name" value="HMG_box_dom"/>
</dbReference>
<keyword evidence="1" id="KW-0238">DNA-binding</keyword>
<dbReference type="AlphaFoldDB" id="A0A6G1HZ31"/>
<evidence type="ECO:0000259" key="3">
    <source>
        <dbReference type="PROSITE" id="PS50118"/>
    </source>
</evidence>
<evidence type="ECO:0000256" key="2">
    <source>
        <dbReference type="SAM" id="MobiDB-lite"/>
    </source>
</evidence>
<dbReference type="InterPro" id="IPR036910">
    <property type="entry name" value="HMG_box_dom_sf"/>
</dbReference>
<dbReference type="Proteomes" id="UP000799640">
    <property type="component" value="Unassembled WGS sequence"/>
</dbReference>
<feature type="compositionally biased region" description="Basic and acidic residues" evidence="2">
    <location>
        <begin position="124"/>
        <end position="144"/>
    </location>
</feature>
<sequence>MLKSRLLRVATGTARVSAQHNVARLFASLNGISLATPLRVLGQLPKGSWGTCGILPQFGRGFTNSASRLAASAAATKTKAKAATKTKRKATGTKKTAATATKKKSPVRAKAKPAKKPAKKPATKRRELTPEQKERKLARAEKKKDALKKRARNQRLRELKEEALIVPKPLPTNPWVIFVKDNSQGGKLQLSELKPRYDDLDALERERLASVALENKGKNAVAHDEWLKKHTPDQIRLANRARRILHREKLRRSSKARVHLIHDPRQLTRPSNSFGLFINEKYSGDSVQGLTIKELMQRASGEWRSLSPEVKETYQAKNLAQRAQYLHDFKELYGTELGVPKVNPTKLSANTKA</sequence>
<feature type="compositionally biased region" description="Basic residues" evidence="2">
    <location>
        <begin position="80"/>
        <end position="92"/>
    </location>
</feature>
<name>A0A6G1HZ31_9PEZI</name>
<feature type="region of interest" description="Disordered" evidence="2">
    <location>
        <begin position="80"/>
        <end position="154"/>
    </location>
</feature>
<proteinExistence type="predicted"/>
<dbReference type="CDD" id="cd00084">
    <property type="entry name" value="HMG-box_SF"/>
    <property type="match status" value="1"/>
</dbReference>
<dbReference type="GO" id="GO:0003677">
    <property type="term" value="F:DNA binding"/>
    <property type="evidence" value="ECO:0007669"/>
    <property type="project" value="UniProtKB-UniRule"/>
</dbReference>
<gene>
    <name evidence="4" type="ORF">EJ06DRAFT_380064</name>
</gene>
<protein>
    <recommendedName>
        <fullName evidence="3">HMG box domain-containing protein</fullName>
    </recommendedName>
</protein>
<reference evidence="4" key="1">
    <citation type="journal article" date="2020" name="Stud. Mycol.">
        <title>101 Dothideomycetes genomes: a test case for predicting lifestyles and emergence of pathogens.</title>
        <authorList>
            <person name="Haridas S."/>
            <person name="Albert R."/>
            <person name="Binder M."/>
            <person name="Bloem J."/>
            <person name="Labutti K."/>
            <person name="Salamov A."/>
            <person name="Andreopoulos B."/>
            <person name="Baker S."/>
            <person name="Barry K."/>
            <person name="Bills G."/>
            <person name="Bluhm B."/>
            <person name="Cannon C."/>
            <person name="Castanera R."/>
            <person name="Culley D."/>
            <person name="Daum C."/>
            <person name="Ezra D."/>
            <person name="Gonzalez J."/>
            <person name="Henrissat B."/>
            <person name="Kuo A."/>
            <person name="Liang C."/>
            <person name="Lipzen A."/>
            <person name="Lutzoni F."/>
            <person name="Magnuson J."/>
            <person name="Mondo S."/>
            <person name="Nolan M."/>
            <person name="Ohm R."/>
            <person name="Pangilinan J."/>
            <person name="Park H.-J."/>
            <person name="Ramirez L."/>
            <person name="Alfaro M."/>
            <person name="Sun H."/>
            <person name="Tritt A."/>
            <person name="Yoshinaga Y."/>
            <person name="Zwiers L.-H."/>
            <person name="Turgeon B."/>
            <person name="Goodwin S."/>
            <person name="Spatafora J."/>
            <person name="Crous P."/>
            <person name="Grigoriev I."/>
        </authorList>
    </citation>
    <scope>NUCLEOTIDE SEQUENCE</scope>
    <source>
        <strain evidence="4">CBS 262.69</strain>
    </source>
</reference>
<feature type="domain" description="HMG box" evidence="3">
    <location>
        <begin position="267"/>
        <end position="333"/>
    </location>
</feature>
<evidence type="ECO:0000313" key="4">
    <source>
        <dbReference type="EMBL" id="KAF2401171.1"/>
    </source>
</evidence>
<dbReference type="EMBL" id="ML996693">
    <property type="protein sequence ID" value="KAF2401171.1"/>
    <property type="molecule type" value="Genomic_DNA"/>
</dbReference>
<dbReference type="PROSITE" id="PS50118">
    <property type="entry name" value="HMG_BOX_2"/>
    <property type="match status" value="1"/>
</dbReference>
<dbReference type="SMART" id="SM00398">
    <property type="entry name" value="HMG"/>
    <property type="match status" value="1"/>
</dbReference>
<dbReference type="GO" id="GO:0005634">
    <property type="term" value="C:nucleus"/>
    <property type="evidence" value="ECO:0007669"/>
    <property type="project" value="UniProtKB-UniRule"/>
</dbReference>
<dbReference type="Pfam" id="PF00505">
    <property type="entry name" value="HMG_box"/>
    <property type="match status" value="1"/>
</dbReference>
<feature type="compositionally biased region" description="Basic residues" evidence="2">
    <location>
        <begin position="101"/>
        <end position="123"/>
    </location>
</feature>
<accession>A0A6G1HZ31</accession>
<feature type="DNA-binding region" description="HMG box" evidence="1">
    <location>
        <begin position="267"/>
        <end position="333"/>
    </location>
</feature>
<dbReference type="SUPFAM" id="SSF47095">
    <property type="entry name" value="HMG-box"/>
    <property type="match status" value="1"/>
</dbReference>
<organism evidence="4 5">
    <name type="scientific">Trichodelitschia bisporula</name>
    <dbReference type="NCBI Taxonomy" id="703511"/>
    <lineage>
        <taxon>Eukaryota</taxon>
        <taxon>Fungi</taxon>
        <taxon>Dikarya</taxon>
        <taxon>Ascomycota</taxon>
        <taxon>Pezizomycotina</taxon>
        <taxon>Dothideomycetes</taxon>
        <taxon>Dothideomycetes incertae sedis</taxon>
        <taxon>Phaeotrichales</taxon>
        <taxon>Phaeotrichaceae</taxon>
        <taxon>Trichodelitschia</taxon>
    </lineage>
</organism>
<feature type="compositionally biased region" description="Basic residues" evidence="2">
    <location>
        <begin position="145"/>
        <end position="154"/>
    </location>
</feature>
<dbReference type="Gene3D" id="1.10.30.10">
    <property type="entry name" value="High mobility group box domain"/>
    <property type="match status" value="1"/>
</dbReference>
<dbReference type="OrthoDB" id="1919336at2759"/>
<keyword evidence="5" id="KW-1185">Reference proteome</keyword>
<evidence type="ECO:0000256" key="1">
    <source>
        <dbReference type="PROSITE-ProRule" id="PRU00267"/>
    </source>
</evidence>
<evidence type="ECO:0000313" key="5">
    <source>
        <dbReference type="Proteomes" id="UP000799640"/>
    </source>
</evidence>